<dbReference type="GeneID" id="55004954"/>
<keyword evidence="5" id="KW-0946">Virion</keyword>
<sequence>MANVIKTVLTYPLDGSNRDFNIPFEYLARKFVVVTLIGVDRKVLTINTDYRFATRTTISLTKAWGPADGYTTIELRRVTSTTDRLVDFTDGSILRAYDLNVARLQTMHVAEEARDLTADTIGVNNDGHLDARGRRIVNLANAVDDRDAVPLGQLKTMNQNSWQARNEALQFRNEAETFRNQAEGFKNESGTNAANTKQWRDETNGFRNEAEQFKNTAGQYATSAGNSATAAHQSEVNAGNSATASADSAASSKQQADRAKQEADKLGNWNALAGTVDSVQGDSVFWKGGGYWVGGPIYQLQTNHAFRFRMGLWEEGDFLKSDFAMDRPDGIGFIEYAADKTGQHRHQIRLNQLTIAGGVLESDADDLIAHAFADQYNTKAPFFQQIHVQSTSSYHPIIKQRTHQSGRWAGCWSIGTLLTGTSPSFHVHMKDEWAGDKLWTFNTNGDFRVPGEIWADGGRVVVRNGSFDPEGRIWGTAYNTGYLDDWIRANWPGDVYWGPQRWVQKWGGYADIVAGAGEACSGVTADGSGNVAGAFFRALWLGYHNGNKRLVASQ</sequence>
<dbReference type="GO" id="GO:0098671">
    <property type="term" value="P:adhesion receptor-mediated virion attachment to host cell"/>
    <property type="evidence" value="ECO:0007669"/>
    <property type="project" value="UniProtKB-KW"/>
</dbReference>
<protein>
    <submittedName>
        <fullName evidence="10">Tail fiber protein</fullName>
    </submittedName>
</protein>
<dbReference type="KEGG" id="vg:55004954"/>
<evidence type="ECO:0000256" key="8">
    <source>
        <dbReference type="SAM" id="MobiDB-lite"/>
    </source>
</evidence>
<keyword evidence="2" id="KW-0945">Host-virus interaction</keyword>
<feature type="region of interest" description="Disordered" evidence="8">
    <location>
        <begin position="224"/>
        <end position="264"/>
    </location>
</feature>
<reference evidence="10 11" key="1">
    <citation type="submission" date="2018-08" db="EMBL/GenBank/DDBJ databases">
        <title>Distribution characteristics of Escherichia coli phages in piglets intestinal isolated from Jiangsu and Anhui province.</title>
        <authorList>
            <person name="Lin Y."/>
            <person name="Zhou B."/>
            <person name="Luo J."/>
            <person name="Hua J."/>
            <person name="Zhang M."/>
        </authorList>
    </citation>
    <scope>NUCLEOTIDE SEQUENCE [LARGE SCALE GENOMIC DNA]</scope>
</reference>
<accession>A0A386K7G1</accession>
<keyword evidence="11" id="KW-1185">Reference proteome</keyword>
<evidence type="ECO:0000259" key="9">
    <source>
        <dbReference type="Pfam" id="PF03906"/>
    </source>
</evidence>
<dbReference type="GO" id="GO:0046718">
    <property type="term" value="P:symbiont entry into host cell"/>
    <property type="evidence" value="ECO:0007669"/>
    <property type="project" value="UniProtKB-KW"/>
</dbReference>
<evidence type="ECO:0000256" key="5">
    <source>
        <dbReference type="ARBA" id="ARBA00022844"/>
    </source>
</evidence>
<evidence type="ECO:0000256" key="6">
    <source>
        <dbReference type="ARBA" id="ARBA00023165"/>
    </source>
</evidence>
<feature type="compositionally biased region" description="Polar residues" evidence="8">
    <location>
        <begin position="224"/>
        <end position="240"/>
    </location>
</feature>
<evidence type="ECO:0000256" key="7">
    <source>
        <dbReference type="ARBA" id="ARBA00023296"/>
    </source>
</evidence>
<evidence type="ECO:0000256" key="4">
    <source>
        <dbReference type="ARBA" id="ARBA00022804"/>
    </source>
</evidence>
<evidence type="ECO:0000313" key="11">
    <source>
        <dbReference type="Proteomes" id="UP000269550"/>
    </source>
</evidence>
<dbReference type="InterPro" id="IPR005604">
    <property type="entry name" value="Phage_T7_tail_fibre-like_N"/>
</dbReference>
<comment type="subcellular location">
    <subcellularLocation>
        <location evidence="1">Virion</location>
    </subcellularLocation>
</comment>
<keyword evidence="7" id="KW-1160">Virus entry into host cell</keyword>
<feature type="compositionally biased region" description="Low complexity" evidence="8">
    <location>
        <begin position="241"/>
        <end position="254"/>
    </location>
</feature>
<proteinExistence type="predicted"/>
<evidence type="ECO:0000256" key="3">
    <source>
        <dbReference type="ARBA" id="ARBA00022732"/>
    </source>
</evidence>
<feature type="domain" description="Bacteriophage T7 tail fibre protein-like N-terminal" evidence="9">
    <location>
        <begin position="1"/>
        <end position="131"/>
    </location>
</feature>
<keyword evidence="4" id="KW-1161">Viral attachment to host cell</keyword>
<organism evidence="10 11">
    <name type="scientific">Escherichia phage C5</name>
    <dbReference type="NCBI Taxonomy" id="2340717"/>
    <lineage>
        <taxon>Viruses</taxon>
        <taxon>Duplodnaviria</taxon>
        <taxon>Heunggongvirae</taxon>
        <taxon>Uroviricota</taxon>
        <taxon>Caudoviricetes</taxon>
        <taxon>Autographivirales</taxon>
        <taxon>Autotranscriptaviridae</taxon>
        <taxon>Studiervirinae</taxon>
        <taxon>Teseptimavirus</taxon>
        <taxon>Teseptimavirus C5</taxon>
    </lineage>
</organism>
<dbReference type="Proteomes" id="UP000269550">
    <property type="component" value="Segment"/>
</dbReference>
<dbReference type="RefSeq" id="YP_009813849.1">
    <property type="nucleotide sequence ID" value="NC_048079.1"/>
</dbReference>
<dbReference type="GO" id="GO:0098015">
    <property type="term" value="C:virus tail"/>
    <property type="evidence" value="ECO:0007669"/>
    <property type="project" value="UniProtKB-KW"/>
</dbReference>
<dbReference type="Pfam" id="PF03906">
    <property type="entry name" value="Phage_T7_tail"/>
    <property type="match status" value="1"/>
</dbReference>
<name>A0A386K7G1_9CAUD</name>
<evidence type="ECO:0000313" key="10">
    <source>
        <dbReference type="EMBL" id="AYD80209.1"/>
    </source>
</evidence>
<dbReference type="EMBL" id="MH717099">
    <property type="protein sequence ID" value="AYD80209.1"/>
    <property type="molecule type" value="Genomic_DNA"/>
</dbReference>
<evidence type="ECO:0000256" key="2">
    <source>
        <dbReference type="ARBA" id="ARBA00022581"/>
    </source>
</evidence>
<feature type="compositionally biased region" description="Basic and acidic residues" evidence="8">
    <location>
        <begin position="255"/>
        <end position="264"/>
    </location>
</feature>
<keyword evidence="3" id="KW-1227">Viral tail protein</keyword>
<keyword evidence="6" id="KW-1233">Viral attachment to host adhesion receptor</keyword>
<evidence type="ECO:0000256" key="1">
    <source>
        <dbReference type="ARBA" id="ARBA00004328"/>
    </source>
</evidence>